<dbReference type="Pfam" id="PF04480">
    <property type="entry name" value="DUF559"/>
    <property type="match status" value="1"/>
</dbReference>
<protein>
    <submittedName>
        <fullName evidence="4">Type IV toxin-antitoxin system AbiEi family antitoxin domain-containing protein</fullName>
    </submittedName>
</protein>
<comment type="caution">
    <text evidence="4">The sequence shown here is derived from an EMBL/GenBank/DDBJ whole genome shotgun (WGS) entry which is preliminary data.</text>
</comment>
<sequence length="279" mass="30999">MPQSTSAQRKLPAAPPVEISTVAARQHGVVTIAQLLAAGMSGPAVTRAVGTGRLHRVHRGVYAVGHPGLSREGRWSAAVLAAGDDAALSGLSAARFWDVSRWRTHRVHVVSTKRRRLDGVEVHTVRNLDPRDVLVHNGIRVTTVARMCVDLTDELAPHQLAYVIHQAEYRHIFSLTATEDAMERANGRRHLHVLERALELRAQGSAGTRSAKEDAFLAAQDREPLVNVKIEVDFHWPDEQRIVEVDGPHHDRPPTRRDDQRRDALLAADGWDVTRVRTR</sequence>
<evidence type="ECO:0000313" key="5">
    <source>
        <dbReference type="Proteomes" id="UP001147700"/>
    </source>
</evidence>
<evidence type="ECO:0000313" key="4">
    <source>
        <dbReference type="EMBL" id="MDA0137860.1"/>
    </source>
</evidence>
<evidence type="ECO:0000256" key="1">
    <source>
        <dbReference type="SAM" id="MobiDB-lite"/>
    </source>
</evidence>
<dbReference type="InterPro" id="IPR025159">
    <property type="entry name" value="AbiEi_N"/>
</dbReference>
<evidence type="ECO:0000259" key="3">
    <source>
        <dbReference type="Pfam" id="PF13338"/>
    </source>
</evidence>
<reference evidence="4" key="1">
    <citation type="submission" date="2022-10" db="EMBL/GenBank/DDBJ databases">
        <title>The WGS of Solirubrobacter sp. CPCC 204708.</title>
        <authorList>
            <person name="Jiang Z."/>
        </authorList>
    </citation>
    <scope>NUCLEOTIDE SEQUENCE</scope>
    <source>
        <strain evidence="4">CPCC 204708</strain>
    </source>
</reference>
<feature type="region of interest" description="Disordered" evidence="1">
    <location>
        <begin position="243"/>
        <end position="263"/>
    </location>
</feature>
<gene>
    <name evidence="4" type="ORF">OJ962_10145</name>
</gene>
<dbReference type="Pfam" id="PF13338">
    <property type="entry name" value="AbiEi_4"/>
    <property type="match status" value="1"/>
</dbReference>
<feature type="domain" description="DUF559" evidence="2">
    <location>
        <begin position="232"/>
        <end position="277"/>
    </location>
</feature>
<evidence type="ECO:0000259" key="2">
    <source>
        <dbReference type="Pfam" id="PF04480"/>
    </source>
</evidence>
<organism evidence="4 5">
    <name type="scientific">Solirubrobacter deserti</name>
    <dbReference type="NCBI Taxonomy" id="2282478"/>
    <lineage>
        <taxon>Bacteria</taxon>
        <taxon>Bacillati</taxon>
        <taxon>Actinomycetota</taxon>
        <taxon>Thermoleophilia</taxon>
        <taxon>Solirubrobacterales</taxon>
        <taxon>Solirubrobacteraceae</taxon>
        <taxon>Solirubrobacter</taxon>
    </lineage>
</organism>
<keyword evidence="5" id="KW-1185">Reference proteome</keyword>
<dbReference type="RefSeq" id="WP_202952760.1">
    <property type="nucleotide sequence ID" value="NZ_JAPCID010000012.1"/>
</dbReference>
<proteinExistence type="predicted"/>
<accession>A0ABT4RHU1</accession>
<dbReference type="EMBL" id="JAPCID010000012">
    <property type="protein sequence ID" value="MDA0137860.1"/>
    <property type="molecule type" value="Genomic_DNA"/>
</dbReference>
<name>A0ABT4RHU1_9ACTN</name>
<dbReference type="Proteomes" id="UP001147700">
    <property type="component" value="Unassembled WGS sequence"/>
</dbReference>
<dbReference type="Gene3D" id="3.40.960.10">
    <property type="entry name" value="VSR Endonuclease"/>
    <property type="match status" value="1"/>
</dbReference>
<feature type="domain" description="AbiEi antitoxin N-terminal" evidence="3">
    <location>
        <begin position="19"/>
        <end position="64"/>
    </location>
</feature>
<dbReference type="InterPro" id="IPR007569">
    <property type="entry name" value="DUF559"/>
</dbReference>